<dbReference type="Pfam" id="PF08879">
    <property type="entry name" value="WRC"/>
    <property type="match status" value="1"/>
</dbReference>
<feature type="region of interest" description="Disordered" evidence="3">
    <location>
        <begin position="112"/>
        <end position="158"/>
    </location>
</feature>
<feature type="region of interest" description="Disordered" evidence="3">
    <location>
        <begin position="224"/>
        <end position="271"/>
    </location>
</feature>
<dbReference type="EMBL" id="CP093346">
    <property type="protein sequence ID" value="WOG98148.1"/>
    <property type="molecule type" value="Genomic_DNA"/>
</dbReference>
<dbReference type="PANTHER" id="PTHR34122:SF1">
    <property type="entry name" value="EXPRESSED PROTEIN"/>
    <property type="match status" value="1"/>
</dbReference>
<dbReference type="Proteomes" id="UP000077755">
    <property type="component" value="Chromosome 4"/>
</dbReference>
<proteinExistence type="predicted"/>
<gene>
    <name evidence="5" type="ORF">DCAR_0417489</name>
</gene>
<evidence type="ECO:0000256" key="3">
    <source>
        <dbReference type="SAM" id="MobiDB-lite"/>
    </source>
</evidence>
<evidence type="ECO:0000313" key="6">
    <source>
        <dbReference type="Proteomes" id="UP000077755"/>
    </source>
</evidence>
<reference evidence="5" key="2">
    <citation type="submission" date="2022-03" db="EMBL/GenBank/DDBJ databases">
        <title>Draft title - Genomic analysis of global carrot germplasm unveils the trajectory of domestication and the origin of high carotenoid orange carrot.</title>
        <authorList>
            <person name="Iorizzo M."/>
            <person name="Ellison S."/>
            <person name="Senalik D."/>
            <person name="Macko-Podgorni A."/>
            <person name="Grzebelus D."/>
            <person name="Bostan H."/>
            <person name="Rolling W."/>
            <person name="Curaba J."/>
            <person name="Simon P."/>
        </authorList>
    </citation>
    <scope>NUCLEOTIDE SEQUENCE</scope>
    <source>
        <tissue evidence="5">Leaf</tissue>
    </source>
</reference>
<keyword evidence="1" id="KW-0539">Nucleus</keyword>
<feature type="domain" description="WRC" evidence="4">
    <location>
        <begin position="173"/>
        <end position="217"/>
    </location>
</feature>
<reference evidence="5" key="1">
    <citation type="journal article" date="2016" name="Nat. Genet.">
        <title>A high-quality carrot genome assembly provides new insights into carotenoid accumulation and asterid genome evolution.</title>
        <authorList>
            <person name="Iorizzo M."/>
            <person name="Ellison S."/>
            <person name="Senalik D."/>
            <person name="Zeng P."/>
            <person name="Satapoomin P."/>
            <person name="Huang J."/>
            <person name="Bowman M."/>
            <person name="Iovene M."/>
            <person name="Sanseverino W."/>
            <person name="Cavagnaro P."/>
            <person name="Yildiz M."/>
            <person name="Macko-Podgorni A."/>
            <person name="Moranska E."/>
            <person name="Grzebelus E."/>
            <person name="Grzebelus D."/>
            <person name="Ashrafi H."/>
            <person name="Zheng Z."/>
            <person name="Cheng S."/>
            <person name="Spooner D."/>
            <person name="Van Deynze A."/>
            <person name="Simon P."/>
        </authorList>
    </citation>
    <scope>NUCLEOTIDE SEQUENCE</scope>
    <source>
        <tissue evidence="5">Leaf</tissue>
    </source>
</reference>
<protein>
    <recommendedName>
        <fullName evidence="4">WRC domain-containing protein</fullName>
    </recommendedName>
</protein>
<evidence type="ECO:0000259" key="4">
    <source>
        <dbReference type="PROSITE" id="PS51667"/>
    </source>
</evidence>
<feature type="compositionally biased region" description="Basic and acidic residues" evidence="3">
    <location>
        <begin position="112"/>
        <end position="123"/>
    </location>
</feature>
<name>A0AAF0X0T3_DAUCS</name>
<feature type="compositionally biased region" description="Low complexity" evidence="3">
    <location>
        <begin position="9"/>
        <end position="18"/>
    </location>
</feature>
<feature type="region of interest" description="Disordered" evidence="3">
    <location>
        <begin position="9"/>
        <end position="64"/>
    </location>
</feature>
<evidence type="ECO:0000256" key="2">
    <source>
        <dbReference type="PROSITE-ProRule" id="PRU01002"/>
    </source>
</evidence>
<evidence type="ECO:0000256" key="1">
    <source>
        <dbReference type="ARBA" id="ARBA00023242"/>
    </source>
</evidence>
<feature type="compositionally biased region" description="Polar residues" evidence="3">
    <location>
        <begin position="131"/>
        <end position="141"/>
    </location>
</feature>
<dbReference type="PROSITE" id="PS51667">
    <property type="entry name" value="WRC"/>
    <property type="match status" value="1"/>
</dbReference>
<comment type="caution">
    <text evidence="2">Lacks conserved residue(s) required for the propagation of feature annotation.</text>
</comment>
<dbReference type="InterPro" id="IPR014977">
    <property type="entry name" value="WRC_dom"/>
</dbReference>
<dbReference type="PANTHER" id="PTHR34122">
    <property type="entry name" value="EXPRESSED PROTEIN-RELATED"/>
    <property type="match status" value="1"/>
</dbReference>
<sequence length="306" mass="33852">MRIRKRLLLSSTLSPTTSDPQPKHLVQPTTSHELHPIRPITESQPSDPSNQPPHHPPNILGNTSHKFETKQKSFSLVWYVYINSGNKKSIQLLRLCVGCYDNAIAKGLDVEKSSQETPMLEKAKRMRSKTNKNCGATSVQQNDREQDKGNDDTNCTKHNMNVVKNTSKRGGVIMEGSRCSRVNGRGWRCCQQTLVGYSLCEHHLGKGRLRSMANVKGRAKMPTAASAAAPHKDTIDNTTNHNHPAKKVAVSSSGEDADDEDYNDEARKKPLVVKKKRMKLGVVKARSLSSLLNQTNNAVVVAADDN</sequence>
<organism evidence="5 6">
    <name type="scientific">Daucus carota subsp. sativus</name>
    <name type="common">Carrot</name>
    <dbReference type="NCBI Taxonomy" id="79200"/>
    <lineage>
        <taxon>Eukaryota</taxon>
        <taxon>Viridiplantae</taxon>
        <taxon>Streptophyta</taxon>
        <taxon>Embryophyta</taxon>
        <taxon>Tracheophyta</taxon>
        <taxon>Spermatophyta</taxon>
        <taxon>Magnoliopsida</taxon>
        <taxon>eudicotyledons</taxon>
        <taxon>Gunneridae</taxon>
        <taxon>Pentapetalae</taxon>
        <taxon>asterids</taxon>
        <taxon>campanulids</taxon>
        <taxon>Apiales</taxon>
        <taxon>Apiaceae</taxon>
        <taxon>Apioideae</taxon>
        <taxon>Scandiceae</taxon>
        <taxon>Daucinae</taxon>
        <taxon>Daucus</taxon>
        <taxon>Daucus sect. Daucus</taxon>
    </lineage>
</organism>
<evidence type="ECO:0000313" key="5">
    <source>
        <dbReference type="EMBL" id="WOG98148.1"/>
    </source>
</evidence>
<dbReference type="AlphaFoldDB" id="A0AAF0X0T3"/>
<accession>A0AAF0X0T3</accession>
<keyword evidence="6" id="KW-1185">Reference proteome</keyword>
<feature type="compositionally biased region" description="Basic and acidic residues" evidence="3">
    <location>
        <begin position="142"/>
        <end position="155"/>
    </location>
</feature>